<evidence type="ECO:0000313" key="2">
    <source>
        <dbReference type="Proteomes" id="UP000607653"/>
    </source>
</evidence>
<accession>A0A822ZRW9</accession>
<keyword evidence="2" id="KW-1185">Reference proteome</keyword>
<dbReference type="EMBL" id="DUZY01000007">
    <property type="protein sequence ID" value="DAD44588.1"/>
    <property type="molecule type" value="Genomic_DNA"/>
</dbReference>
<dbReference type="AlphaFoldDB" id="A0A822ZRW9"/>
<protein>
    <submittedName>
        <fullName evidence="1">Uncharacterized protein</fullName>
    </submittedName>
</protein>
<evidence type="ECO:0000313" key="1">
    <source>
        <dbReference type="EMBL" id="DAD44588.1"/>
    </source>
</evidence>
<organism evidence="1 2">
    <name type="scientific">Nelumbo nucifera</name>
    <name type="common">Sacred lotus</name>
    <dbReference type="NCBI Taxonomy" id="4432"/>
    <lineage>
        <taxon>Eukaryota</taxon>
        <taxon>Viridiplantae</taxon>
        <taxon>Streptophyta</taxon>
        <taxon>Embryophyta</taxon>
        <taxon>Tracheophyta</taxon>
        <taxon>Spermatophyta</taxon>
        <taxon>Magnoliopsida</taxon>
        <taxon>Proteales</taxon>
        <taxon>Nelumbonaceae</taxon>
        <taxon>Nelumbo</taxon>
    </lineage>
</organism>
<proteinExistence type="predicted"/>
<sequence length="31" mass="3737">MLQQSLFCCRPQHATWVFDMVDEFYIGDLEN</sequence>
<name>A0A822ZRW9_NELNU</name>
<reference evidence="1 2" key="1">
    <citation type="journal article" date="2020" name="Mol. Biol. Evol.">
        <title>Distinct Expression and Methylation Patterns for Genes with Different Fates following a Single Whole-Genome Duplication in Flowering Plants.</title>
        <authorList>
            <person name="Shi T."/>
            <person name="Rahmani R.S."/>
            <person name="Gugger P.F."/>
            <person name="Wang M."/>
            <person name="Li H."/>
            <person name="Zhang Y."/>
            <person name="Li Z."/>
            <person name="Wang Q."/>
            <person name="Van de Peer Y."/>
            <person name="Marchal K."/>
            <person name="Chen J."/>
        </authorList>
    </citation>
    <scope>NUCLEOTIDE SEQUENCE [LARGE SCALE GENOMIC DNA]</scope>
    <source>
        <tissue evidence="1">Leaf</tissue>
    </source>
</reference>
<comment type="caution">
    <text evidence="1">The sequence shown here is derived from an EMBL/GenBank/DDBJ whole genome shotgun (WGS) entry which is preliminary data.</text>
</comment>
<dbReference type="Proteomes" id="UP000607653">
    <property type="component" value="Unassembled WGS sequence"/>
</dbReference>
<gene>
    <name evidence="1" type="ORF">HUJ06_002818</name>
</gene>